<evidence type="ECO:0000259" key="7">
    <source>
        <dbReference type="SMART" id="SM01144"/>
    </source>
</evidence>
<dbReference type="Pfam" id="PF03942">
    <property type="entry name" value="DTW"/>
    <property type="match status" value="1"/>
</dbReference>
<feature type="region of interest" description="Disordered" evidence="6">
    <location>
        <begin position="141"/>
        <end position="166"/>
    </location>
</feature>
<evidence type="ECO:0000256" key="1">
    <source>
        <dbReference type="ARBA" id="ARBA00012386"/>
    </source>
</evidence>
<feature type="domain" description="DTW" evidence="7">
    <location>
        <begin position="13"/>
        <end position="277"/>
    </location>
</feature>
<comment type="catalytic activity">
    <reaction evidence="5">
        <text>a uridine in tRNA + S-adenosyl-L-methionine = a 3-[(3S)-3-amino-3-carboxypropyl]uridine in tRNA + S-methyl-5'-thioadenosine + H(+)</text>
        <dbReference type="Rhea" id="RHEA:62432"/>
        <dbReference type="Rhea" id="RHEA-COMP:13339"/>
        <dbReference type="Rhea" id="RHEA-COMP:16092"/>
        <dbReference type="ChEBI" id="CHEBI:15378"/>
        <dbReference type="ChEBI" id="CHEBI:17509"/>
        <dbReference type="ChEBI" id="CHEBI:59789"/>
        <dbReference type="ChEBI" id="CHEBI:65315"/>
        <dbReference type="ChEBI" id="CHEBI:82930"/>
        <dbReference type="EC" id="2.5.1.25"/>
    </reaction>
</comment>
<evidence type="ECO:0000256" key="2">
    <source>
        <dbReference type="ARBA" id="ARBA00022679"/>
    </source>
</evidence>
<name>A0A4D9CZI0_9STRA</name>
<keyword evidence="9" id="KW-1185">Reference proteome</keyword>
<keyword evidence="3" id="KW-0949">S-adenosyl-L-methionine</keyword>
<feature type="compositionally biased region" description="Basic and acidic residues" evidence="6">
    <location>
        <begin position="141"/>
        <end position="154"/>
    </location>
</feature>
<reference evidence="8 9" key="1">
    <citation type="submission" date="2019-01" db="EMBL/GenBank/DDBJ databases">
        <title>Nuclear Genome Assembly of the Microalgal Biofuel strain Nannochloropsis salina CCMP1776.</title>
        <authorList>
            <person name="Hovde B."/>
        </authorList>
    </citation>
    <scope>NUCLEOTIDE SEQUENCE [LARGE SCALE GENOMIC DNA]</scope>
    <source>
        <strain evidence="8 9">CCMP1776</strain>
    </source>
</reference>
<organism evidence="8 9">
    <name type="scientific">Nannochloropsis salina CCMP1776</name>
    <dbReference type="NCBI Taxonomy" id="1027361"/>
    <lineage>
        <taxon>Eukaryota</taxon>
        <taxon>Sar</taxon>
        <taxon>Stramenopiles</taxon>
        <taxon>Ochrophyta</taxon>
        <taxon>Eustigmatophyceae</taxon>
        <taxon>Eustigmatales</taxon>
        <taxon>Monodopsidaceae</taxon>
        <taxon>Microchloropsis</taxon>
        <taxon>Microchloropsis salina</taxon>
    </lineage>
</organism>
<dbReference type="GO" id="GO:0016432">
    <property type="term" value="F:tRNA-uridine aminocarboxypropyltransferase activity"/>
    <property type="evidence" value="ECO:0007669"/>
    <property type="project" value="UniProtKB-EC"/>
</dbReference>
<dbReference type="SMART" id="SM01144">
    <property type="entry name" value="DTW"/>
    <property type="match status" value="1"/>
</dbReference>
<comment type="caution">
    <text evidence="8">The sequence shown here is derived from an EMBL/GenBank/DDBJ whole genome shotgun (WGS) entry which is preliminary data.</text>
</comment>
<dbReference type="OrthoDB" id="408541at2759"/>
<protein>
    <recommendedName>
        <fullName evidence="1">tRNA-uridine aminocarboxypropyltransferase</fullName>
        <ecNumber evidence="1">2.5.1.25</ecNumber>
    </recommendedName>
</protein>
<dbReference type="Proteomes" id="UP000355283">
    <property type="component" value="Unassembled WGS sequence"/>
</dbReference>
<keyword evidence="4" id="KW-0819">tRNA processing</keyword>
<dbReference type="AlphaFoldDB" id="A0A4D9CZI0"/>
<dbReference type="GO" id="GO:0008033">
    <property type="term" value="P:tRNA processing"/>
    <property type="evidence" value="ECO:0007669"/>
    <property type="project" value="UniProtKB-KW"/>
</dbReference>
<evidence type="ECO:0000256" key="4">
    <source>
        <dbReference type="ARBA" id="ARBA00022694"/>
    </source>
</evidence>
<evidence type="ECO:0000313" key="8">
    <source>
        <dbReference type="EMBL" id="TFJ81909.1"/>
    </source>
</evidence>
<keyword evidence="2" id="KW-0808">Transferase</keyword>
<sequence length="323" mass="34921">MQDEWEGAGGGWPLPACTFQDICSLPQQRQSCKHTAEARSNPVTCTVPILQAVIKGETQGLREAGYSNRGGKASSGELWRRERESVSPESGGGLCVVECSSKGVDGLKDRRIVRALRDKGSLVLYPAEEAKDVRVFLRERGLPEGGDREGREGGEGEAEGGNLGGQEPLTLVVLDGTWESVRRMYARSKLLQALPKPGPQALEHVRGEEVSREELAWAGMPPVFTVRKGPADLVRKGARSTAEAVALALHWLGGEVVAQAVLRGVQAANAMQLSLMDPATVRHRREREGYVENLYTQGLPAFPSRPPSRPLSHPPSGPFALHS</sequence>
<feature type="compositionally biased region" description="Pro residues" evidence="6">
    <location>
        <begin position="303"/>
        <end position="317"/>
    </location>
</feature>
<dbReference type="EMBL" id="SDOX01000121">
    <property type="protein sequence ID" value="TFJ81909.1"/>
    <property type="molecule type" value="Genomic_DNA"/>
</dbReference>
<gene>
    <name evidence="8" type="ORF">NSK_006577</name>
</gene>
<evidence type="ECO:0000313" key="9">
    <source>
        <dbReference type="Proteomes" id="UP000355283"/>
    </source>
</evidence>
<dbReference type="EC" id="2.5.1.25" evidence="1"/>
<proteinExistence type="predicted"/>
<evidence type="ECO:0000256" key="5">
    <source>
        <dbReference type="ARBA" id="ARBA00048718"/>
    </source>
</evidence>
<evidence type="ECO:0000256" key="3">
    <source>
        <dbReference type="ARBA" id="ARBA00022691"/>
    </source>
</evidence>
<evidence type="ECO:0000256" key="6">
    <source>
        <dbReference type="SAM" id="MobiDB-lite"/>
    </source>
</evidence>
<accession>A0A4D9CZI0</accession>
<dbReference type="InterPro" id="IPR005636">
    <property type="entry name" value="DTW"/>
</dbReference>
<feature type="region of interest" description="Disordered" evidence="6">
    <location>
        <begin position="297"/>
        <end position="323"/>
    </location>
</feature>